<dbReference type="EMBL" id="QNUF01000024">
    <property type="protein sequence ID" value="REC73383.1"/>
    <property type="molecule type" value="Genomic_DNA"/>
</dbReference>
<gene>
    <name evidence="2" type="ORF">DRF57_17905</name>
</gene>
<reference evidence="2 3" key="1">
    <citation type="journal article" date="2010" name="Syst. Appl. Microbiol.">
        <title>Four new species of Chryseobacterium from the rhizosphere of coastal sand dune plants, Chryseobacterium elymi sp. nov., Chryseobacterium hagamense sp. nov., Chryseobacterium lathyri sp. nov. and Chryseobacterium rhizosphaerae sp. nov.</title>
        <authorList>
            <person name="Cho S.H."/>
            <person name="Lee K.S."/>
            <person name="Shin D.S."/>
            <person name="Han J.H."/>
            <person name="Park K.S."/>
            <person name="Lee C.H."/>
            <person name="Park K.H."/>
            <person name="Kim S.B."/>
        </authorList>
    </citation>
    <scope>NUCLEOTIDE SEQUENCE [LARGE SCALE GENOMIC DNA]</scope>
    <source>
        <strain evidence="2 3">KCTC 22548</strain>
    </source>
</reference>
<proteinExistence type="predicted"/>
<dbReference type="RefSeq" id="WP_115919971.1">
    <property type="nucleotide sequence ID" value="NZ_QNUF01000024.1"/>
</dbReference>
<protein>
    <submittedName>
        <fullName evidence="2">Uncharacterized protein</fullName>
    </submittedName>
</protein>
<accession>A0ABX9IHT9</accession>
<feature type="transmembrane region" description="Helical" evidence="1">
    <location>
        <begin position="20"/>
        <end position="36"/>
    </location>
</feature>
<keyword evidence="1" id="KW-1133">Transmembrane helix</keyword>
<keyword evidence="1" id="KW-0812">Transmembrane</keyword>
<evidence type="ECO:0000313" key="2">
    <source>
        <dbReference type="EMBL" id="REC73383.1"/>
    </source>
</evidence>
<keyword evidence="1" id="KW-0472">Membrane</keyword>
<evidence type="ECO:0000313" key="3">
    <source>
        <dbReference type="Proteomes" id="UP000256491"/>
    </source>
</evidence>
<name>A0ABX9IHT9_9FLAO</name>
<keyword evidence="3" id="KW-1185">Reference proteome</keyword>
<dbReference type="Proteomes" id="UP000256491">
    <property type="component" value="Unassembled WGS sequence"/>
</dbReference>
<sequence>MNEHWINLIEKISSDERLTTIHTALLTAIMYLGLAQRKKKKILVSRSRLMRYSHVKTIPTYHKYFKELQEFGYFKYTPSYHPGVKSYVIIK</sequence>
<organism evidence="2 3">
    <name type="scientific">Chryseobacterium rhizosphaerae</name>
    <dbReference type="NCBI Taxonomy" id="395937"/>
    <lineage>
        <taxon>Bacteria</taxon>
        <taxon>Pseudomonadati</taxon>
        <taxon>Bacteroidota</taxon>
        <taxon>Flavobacteriia</taxon>
        <taxon>Flavobacteriales</taxon>
        <taxon>Weeksellaceae</taxon>
        <taxon>Chryseobacterium group</taxon>
        <taxon>Chryseobacterium</taxon>
    </lineage>
</organism>
<comment type="caution">
    <text evidence="2">The sequence shown here is derived from an EMBL/GenBank/DDBJ whole genome shotgun (WGS) entry which is preliminary data.</text>
</comment>
<evidence type="ECO:0000256" key="1">
    <source>
        <dbReference type="SAM" id="Phobius"/>
    </source>
</evidence>